<dbReference type="AlphaFoldDB" id="A0A0E9T1K6"/>
<protein>
    <submittedName>
        <fullName evidence="1">Uncharacterized protein</fullName>
    </submittedName>
</protein>
<organism evidence="1">
    <name type="scientific">Anguilla anguilla</name>
    <name type="common">European freshwater eel</name>
    <name type="synonym">Muraena anguilla</name>
    <dbReference type="NCBI Taxonomy" id="7936"/>
    <lineage>
        <taxon>Eukaryota</taxon>
        <taxon>Metazoa</taxon>
        <taxon>Chordata</taxon>
        <taxon>Craniata</taxon>
        <taxon>Vertebrata</taxon>
        <taxon>Euteleostomi</taxon>
        <taxon>Actinopterygii</taxon>
        <taxon>Neopterygii</taxon>
        <taxon>Teleostei</taxon>
        <taxon>Anguilliformes</taxon>
        <taxon>Anguillidae</taxon>
        <taxon>Anguilla</taxon>
    </lineage>
</organism>
<reference evidence="1" key="1">
    <citation type="submission" date="2014-11" db="EMBL/GenBank/DDBJ databases">
        <authorList>
            <person name="Amaro Gonzalez C."/>
        </authorList>
    </citation>
    <scope>NUCLEOTIDE SEQUENCE</scope>
</reference>
<accession>A0A0E9T1K6</accession>
<proteinExistence type="predicted"/>
<reference evidence="1" key="2">
    <citation type="journal article" date="2015" name="Fish Shellfish Immunol.">
        <title>Early steps in the European eel (Anguilla anguilla)-Vibrio vulnificus interaction in the gills: Role of the RtxA13 toxin.</title>
        <authorList>
            <person name="Callol A."/>
            <person name="Pajuelo D."/>
            <person name="Ebbesson L."/>
            <person name="Teles M."/>
            <person name="MacKenzie S."/>
            <person name="Amaro C."/>
        </authorList>
    </citation>
    <scope>NUCLEOTIDE SEQUENCE</scope>
</reference>
<evidence type="ECO:0000313" key="1">
    <source>
        <dbReference type="EMBL" id="JAH46830.1"/>
    </source>
</evidence>
<sequence>MVLFLLRLPVVMLYEILKIV</sequence>
<name>A0A0E9T1K6_ANGAN</name>
<dbReference type="EMBL" id="GBXM01061747">
    <property type="protein sequence ID" value="JAH46830.1"/>
    <property type="molecule type" value="Transcribed_RNA"/>
</dbReference>